<accession>A0AAU8CMZ7</accession>
<evidence type="ECO:0008006" key="3">
    <source>
        <dbReference type="Google" id="ProtNLM"/>
    </source>
</evidence>
<organism evidence="2">
    <name type="scientific">Mesorhizobium sp. WSM2240</name>
    <dbReference type="NCBI Taxonomy" id="3228851"/>
    <lineage>
        <taxon>Bacteria</taxon>
        <taxon>Pseudomonadati</taxon>
        <taxon>Pseudomonadota</taxon>
        <taxon>Alphaproteobacteria</taxon>
        <taxon>Hyphomicrobiales</taxon>
        <taxon>Phyllobacteriaceae</taxon>
        <taxon>Mesorhizobium</taxon>
    </lineage>
</organism>
<evidence type="ECO:0000313" key="2">
    <source>
        <dbReference type="EMBL" id="XCG48237.1"/>
    </source>
</evidence>
<dbReference type="EMBL" id="CP159253">
    <property type="protein sequence ID" value="XCG48237.1"/>
    <property type="molecule type" value="Genomic_DNA"/>
</dbReference>
<protein>
    <recommendedName>
        <fullName evidence="3">Lytic transglycosylase domain-containing protein</fullName>
    </recommendedName>
</protein>
<reference evidence="2" key="1">
    <citation type="submission" date="2024-06" db="EMBL/GenBank/DDBJ databases">
        <title>Mesorhizobium karijinii sp. nov., a symbiont of the iconic Swainsona formosa from arid Australia.</title>
        <authorList>
            <person name="Hill Y.J."/>
            <person name="Watkin E.L.J."/>
            <person name="O'Hara G.W."/>
            <person name="Terpolilli J."/>
            <person name="Tye M.L."/>
            <person name="Kohlmeier M.G."/>
        </authorList>
    </citation>
    <scope>NUCLEOTIDE SEQUENCE</scope>
    <source>
        <strain evidence="2">WSM2240</strain>
    </source>
</reference>
<dbReference type="RefSeq" id="WP_353644230.1">
    <property type="nucleotide sequence ID" value="NZ_CP159253.1"/>
</dbReference>
<evidence type="ECO:0000256" key="1">
    <source>
        <dbReference type="SAM" id="MobiDB-lite"/>
    </source>
</evidence>
<name>A0AAU8CMZ7_9HYPH</name>
<gene>
    <name evidence="2" type="ORF">ABVK50_23820</name>
</gene>
<feature type="region of interest" description="Disordered" evidence="1">
    <location>
        <begin position="1"/>
        <end position="27"/>
    </location>
</feature>
<proteinExistence type="predicted"/>
<sequence>MGWNEVEPGTMNTQAKVPPPPPGFELEELPRRAQSAMPPPPPGFVIEGAPSHPEFDGSHIPGYDPQTGMANRPAPSRNTIGGKLDTVVRGAADVATFGMADELAAAGDAALNPIFGTGNDGGSFSERYNANLPEQRATDQRDEQERFGYRLGGQVAGGVGGGVALAQRGFSLAANAAKSGKGWFARMLGGAADGGLMAGAYGAGSGESAADRTQKGLDAIPLGIAFGSAGETLATAGGAAYRRAFQGASDAAPGVNPAANVADADQFGIPLSRAQATRSIPQSNIENQLRSQGSMSAFDQAQREAVGSSVGNVQSRIAGNAPVIPGQSAAYETVPAALRGKRDALKAASQDAYEASVNNPDVLVSGEAVAAIPGFIRGSLDERQILIDPMYHQGASRAMSFIDDYILRMPKPGGDIRDVQAQLRWVENLRAGLRKNYPPVGQDAPALKAISSAIDDWTDEVFERGLVSADDDVLEQLKTARAKWSEYRSMADPRSKTGGKINPQYEAQRAIRNVMDKDLSPEEIGQYLWGSSVANPKNTSFMTAQLLRKTLGPDSSEWNGIRQSFWLRATRAGDEALSPVKIANNLDSLLNGQGSGVAKTLFSEAERDLMRKYAGVMRNLSPAKEGFNNSNTANRLMPALARYGTAIVGALAGGGGMASGLGPLEAIGTAALATGTLRGAGAAAQASRAATATRAPIPVNPSGTGGATLRGGSVPLVLGQERRNPLEITVTPRR</sequence>
<dbReference type="AlphaFoldDB" id="A0AAU8CMZ7"/>